<dbReference type="Proteomes" id="UP000018936">
    <property type="component" value="Unassembled WGS sequence"/>
</dbReference>
<feature type="domain" description="JmjC" evidence="2">
    <location>
        <begin position="129"/>
        <end position="297"/>
    </location>
</feature>
<proteinExistence type="predicted"/>
<dbReference type="SMART" id="SM00558">
    <property type="entry name" value="JmjC"/>
    <property type="match status" value="1"/>
</dbReference>
<dbReference type="InterPro" id="IPR027452">
    <property type="entry name" value="FIH-1_dom_II"/>
</dbReference>
<dbReference type="GO" id="GO:0036139">
    <property type="term" value="F:peptidyl-histidine dioxygenase activity"/>
    <property type="evidence" value="ECO:0007669"/>
    <property type="project" value="TreeGrafter"/>
</dbReference>
<dbReference type="GO" id="GO:0036140">
    <property type="term" value="F:[protein]-asparagine 3-dioxygenase activity"/>
    <property type="evidence" value="ECO:0007669"/>
    <property type="project" value="TreeGrafter"/>
</dbReference>
<accession>V8NQI5</accession>
<dbReference type="InterPro" id="IPR041667">
    <property type="entry name" value="Cupin_8"/>
</dbReference>
<name>V8NQI5_OPHHA</name>
<comment type="caution">
    <text evidence="3">The sequence shown here is derived from an EMBL/GenBank/DDBJ whole genome shotgun (WGS) entry which is preliminary data.</text>
</comment>
<sequence>MEEASESRSEAAEASYSPQTAAETEELRGWSEAQFRHYSFATRPIARLRHGDPRAEELLENEWDLDYLQENIGSGDFSVYRASTHKFLYYDEKKMANVKNFKPKSSREEMKFRDFMAQLQEIEQQGSGERLYLQQTLNDTVGRKIVVDFLGFNWNWINRQQTKRSWGQLTSNLLLIGMEGNVTPAHYDEQQNFFAQIKGYKRCILFSPDQFECLYPYPVHHPCDRQSQVDFDNPDYEKFPNFQNIVGYETVVGPGDVLYIPMWHHIESLLNGGITITVNFWYKGAPTPKRIEYPLKAHQKVAVMRNIEKMLGEALGNPQEIGIYGSSQFLAGDSSDIN</sequence>
<keyword evidence="4" id="KW-1185">Reference proteome</keyword>
<evidence type="ECO:0000256" key="1">
    <source>
        <dbReference type="SAM" id="MobiDB-lite"/>
    </source>
</evidence>
<dbReference type="InterPro" id="IPR003347">
    <property type="entry name" value="JmjC_dom"/>
</dbReference>
<dbReference type="Gene3D" id="2.60.120.10">
    <property type="entry name" value="Jelly Rolls"/>
    <property type="match status" value="1"/>
</dbReference>
<dbReference type="PROSITE" id="PS51184">
    <property type="entry name" value="JMJC"/>
    <property type="match status" value="1"/>
</dbReference>
<dbReference type="OrthoDB" id="47172at2759"/>
<organism evidence="3 4">
    <name type="scientific">Ophiophagus hannah</name>
    <name type="common">King cobra</name>
    <name type="synonym">Naja hannah</name>
    <dbReference type="NCBI Taxonomy" id="8665"/>
    <lineage>
        <taxon>Eukaryota</taxon>
        <taxon>Metazoa</taxon>
        <taxon>Chordata</taxon>
        <taxon>Craniata</taxon>
        <taxon>Vertebrata</taxon>
        <taxon>Euteleostomi</taxon>
        <taxon>Lepidosauria</taxon>
        <taxon>Squamata</taxon>
        <taxon>Bifurcata</taxon>
        <taxon>Unidentata</taxon>
        <taxon>Episquamata</taxon>
        <taxon>Toxicofera</taxon>
        <taxon>Serpentes</taxon>
        <taxon>Colubroidea</taxon>
        <taxon>Elapidae</taxon>
        <taxon>Elapinae</taxon>
        <taxon>Ophiophagus</taxon>
    </lineage>
</organism>
<dbReference type="PANTHER" id="PTHR12461:SF105">
    <property type="entry name" value="HYPOXIA-INDUCIBLE FACTOR 1-ALPHA INHIBITOR"/>
    <property type="match status" value="1"/>
</dbReference>
<dbReference type="GO" id="GO:0045746">
    <property type="term" value="P:negative regulation of Notch signaling pathway"/>
    <property type="evidence" value="ECO:0007669"/>
    <property type="project" value="TreeGrafter"/>
</dbReference>
<dbReference type="GO" id="GO:0005737">
    <property type="term" value="C:cytoplasm"/>
    <property type="evidence" value="ECO:0007669"/>
    <property type="project" value="TreeGrafter"/>
</dbReference>
<evidence type="ECO:0000259" key="2">
    <source>
        <dbReference type="PROSITE" id="PS51184"/>
    </source>
</evidence>
<feature type="non-terminal residue" evidence="3">
    <location>
        <position position="1"/>
    </location>
</feature>
<feature type="compositionally biased region" description="Basic and acidic residues" evidence="1">
    <location>
        <begin position="1"/>
        <end position="11"/>
    </location>
</feature>
<dbReference type="Gene3D" id="1.10.287.1010">
    <property type="entry name" value="Clavaminate synthase-like"/>
    <property type="match status" value="1"/>
</dbReference>
<dbReference type="GO" id="GO:0071532">
    <property type="term" value="F:ankyrin repeat binding"/>
    <property type="evidence" value="ECO:0007669"/>
    <property type="project" value="TreeGrafter"/>
</dbReference>
<dbReference type="PANTHER" id="PTHR12461">
    <property type="entry name" value="HYPOXIA-INDUCIBLE FACTOR 1 ALPHA INHIBITOR-RELATED"/>
    <property type="match status" value="1"/>
</dbReference>
<protein>
    <submittedName>
        <fullName evidence="3">Hypoxia-inducible factor 1-alpha inhibitor</fullName>
    </submittedName>
</protein>
<dbReference type="GO" id="GO:0005634">
    <property type="term" value="C:nucleus"/>
    <property type="evidence" value="ECO:0007669"/>
    <property type="project" value="TreeGrafter"/>
</dbReference>
<evidence type="ECO:0000313" key="4">
    <source>
        <dbReference type="Proteomes" id="UP000018936"/>
    </source>
</evidence>
<dbReference type="EMBL" id="AZIM01002343">
    <property type="protein sequence ID" value="ETE64226.1"/>
    <property type="molecule type" value="Genomic_DNA"/>
</dbReference>
<dbReference type="AlphaFoldDB" id="V8NQI5"/>
<gene>
    <name evidence="3" type="primary">HIF1AN</name>
    <name evidence="3" type="ORF">L345_10005</name>
</gene>
<dbReference type="FunFam" id="2.60.120.10:FF:000042">
    <property type="entry name" value="Hypoxia-inducible factor 1-alpha inhibitor"/>
    <property type="match status" value="1"/>
</dbReference>
<dbReference type="InterPro" id="IPR014710">
    <property type="entry name" value="RmlC-like_jellyroll"/>
</dbReference>
<dbReference type="Pfam" id="PF13621">
    <property type="entry name" value="Cupin_8"/>
    <property type="match status" value="1"/>
</dbReference>
<feature type="region of interest" description="Disordered" evidence="1">
    <location>
        <begin position="1"/>
        <end position="23"/>
    </location>
</feature>
<reference evidence="3 4" key="1">
    <citation type="journal article" date="2013" name="Proc. Natl. Acad. Sci. U.S.A.">
        <title>The king cobra genome reveals dynamic gene evolution and adaptation in the snake venom system.</title>
        <authorList>
            <person name="Vonk F.J."/>
            <person name="Casewell N.R."/>
            <person name="Henkel C.V."/>
            <person name="Heimberg A.M."/>
            <person name="Jansen H.J."/>
            <person name="McCleary R.J."/>
            <person name="Kerkkamp H.M."/>
            <person name="Vos R.A."/>
            <person name="Guerreiro I."/>
            <person name="Calvete J.J."/>
            <person name="Wuster W."/>
            <person name="Woods A.E."/>
            <person name="Logan J.M."/>
            <person name="Harrison R.A."/>
            <person name="Castoe T.A."/>
            <person name="de Koning A.P."/>
            <person name="Pollock D.D."/>
            <person name="Yandell M."/>
            <person name="Calderon D."/>
            <person name="Renjifo C."/>
            <person name="Currier R.B."/>
            <person name="Salgado D."/>
            <person name="Pla D."/>
            <person name="Sanz L."/>
            <person name="Hyder A.S."/>
            <person name="Ribeiro J.M."/>
            <person name="Arntzen J.W."/>
            <person name="van den Thillart G.E."/>
            <person name="Boetzer M."/>
            <person name="Pirovano W."/>
            <person name="Dirks R.P."/>
            <person name="Spaink H.P."/>
            <person name="Duboule D."/>
            <person name="McGlinn E."/>
            <person name="Kini R.M."/>
            <person name="Richardson M.K."/>
        </authorList>
    </citation>
    <scope>NUCLEOTIDE SEQUENCE</scope>
    <source>
        <tissue evidence="3">Blood</tissue>
    </source>
</reference>
<dbReference type="SUPFAM" id="SSF51197">
    <property type="entry name" value="Clavaminate synthase-like"/>
    <property type="match status" value="1"/>
</dbReference>
<evidence type="ECO:0000313" key="3">
    <source>
        <dbReference type="EMBL" id="ETE64226.1"/>
    </source>
</evidence>